<dbReference type="GO" id="GO:0042597">
    <property type="term" value="C:periplasmic space"/>
    <property type="evidence" value="ECO:0007669"/>
    <property type="project" value="UniProtKB-SubCell"/>
</dbReference>
<dbReference type="STRING" id="543728.Vapar_6265"/>
<dbReference type="OrthoDB" id="5580590at2"/>
<proteinExistence type="inferred from homology"/>
<keyword evidence="6 7" id="KW-0732">Signal</keyword>
<evidence type="ECO:0000256" key="5">
    <source>
        <dbReference type="ARBA" id="ARBA00022448"/>
    </source>
</evidence>
<feature type="chain" id="PRO_5002950198" description="sn-glycerol-3-phosphate-binding periplasmic protein UgpB" evidence="7">
    <location>
        <begin position="40"/>
        <end position="443"/>
    </location>
</feature>
<dbReference type="Gene3D" id="3.40.190.10">
    <property type="entry name" value="Periplasmic binding protein-like II"/>
    <property type="match status" value="2"/>
</dbReference>
<name>C5D1Q8_VARPS</name>
<accession>C5D1Q8</accession>
<gene>
    <name evidence="8" type="ordered locus">Vapar_6265</name>
</gene>
<comment type="subunit">
    <text evidence="3">The complex is composed of two ATP-binding proteins (UgpC), two transmembrane proteins (UgpA and UgpE) and a solute-binding protein (UgpB).</text>
</comment>
<keyword evidence="5" id="KW-0813">Transport</keyword>
<comment type="similarity">
    <text evidence="2">Belongs to the bacterial solute-binding protein 1 family.</text>
</comment>
<dbReference type="PANTHER" id="PTHR43649">
    <property type="entry name" value="ARABINOSE-BINDING PROTEIN-RELATED"/>
    <property type="match status" value="1"/>
</dbReference>
<organism evidence="8">
    <name type="scientific">Variovorax paradoxus (strain S110)</name>
    <dbReference type="NCBI Taxonomy" id="543728"/>
    <lineage>
        <taxon>Bacteria</taxon>
        <taxon>Pseudomonadati</taxon>
        <taxon>Pseudomonadota</taxon>
        <taxon>Betaproteobacteria</taxon>
        <taxon>Burkholderiales</taxon>
        <taxon>Comamonadaceae</taxon>
        <taxon>Variovorax</taxon>
    </lineage>
</organism>
<feature type="signal peptide" evidence="7">
    <location>
        <begin position="1"/>
        <end position="39"/>
    </location>
</feature>
<dbReference type="Pfam" id="PF13416">
    <property type="entry name" value="SBP_bac_8"/>
    <property type="match status" value="1"/>
</dbReference>
<evidence type="ECO:0000256" key="6">
    <source>
        <dbReference type="ARBA" id="ARBA00022729"/>
    </source>
</evidence>
<evidence type="ECO:0000256" key="1">
    <source>
        <dbReference type="ARBA" id="ARBA00004418"/>
    </source>
</evidence>
<protein>
    <recommendedName>
        <fullName evidence="4">sn-glycerol-3-phosphate-binding periplasmic protein UgpB</fullName>
    </recommendedName>
</protein>
<dbReference type="eggNOG" id="COG1653">
    <property type="taxonomic scope" value="Bacteria"/>
</dbReference>
<reference evidence="8" key="1">
    <citation type="submission" date="2009-06" db="EMBL/GenBank/DDBJ databases">
        <title>Complete sequence of chromosome 2 of Variovorax paradoxus S110.</title>
        <authorList>
            <consortium name="US DOE Joint Genome Institute"/>
            <person name="Lucas S."/>
            <person name="Copeland A."/>
            <person name="Lapidus A."/>
            <person name="Glavina del Rio T."/>
            <person name="Tice H."/>
            <person name="Bruce D."/>
            <person name="Goodwin L."/>
            <person name="Pitluck S."/>
            <person name="Chertkov O."/>
            <person name="Brettin T."/>
            <person name="Detter J.C."/>
            <person name="Han C."/>
            <person name="Larimer F."/>
            <person name="Land M."/>
            <person name="Hauser L."/>
            <person name="Kyrpides N."/>
            <person name="Ovchinnikova G."/>
            <person name="Orwin P."/>
            <person name="Leadbetter J.R."/>
            <person name="Spain J.C."/>
            <person name="Han J.I."/>
        </authorList>
    </citation>
    <scope>NUCLEOTIDE SEQUENCE</scope>
    <source>
        <strain evidence="8">S110</strain>
    </source>
</reference>
<dbReference type="PANTHER" id="PTHR43649:SF31">
    <property type="entry name" value="SN-GLYCEROL-3-PHOSPHATE-BINDING PERIPLASMIC PROTEIN UGPB"/>
    <property type="match status" value="1"/>
</dbReference>
<comment type="subcellular location">
    <subcellularLocation>
        <location evidence="1">Periplasm</location>
    </subcellularLocation>
</comment>
<evidence type="ECO:0000313" key="8">
    <source>
        <dbReference type="EMBL" id="ACS22828.1"/>
    </source>
</evidence>
<dbReference type="InterPro" id="IPR050490">
    <property type="entry name" value="Bact_solute-bd_prot1"/>
</dbReference>
<dbReference type="SUPFAM" id="SSF53850">
    <property type="entry name" value="Periplasmic binding protein-like II"/>
    <property type="match status" value="1"/>
</dbReference>
<dbReference type="AlphaFoldDB" id="C5D1Q8"/>
<evidence type="ECO:0000256" key="2">
    <source>
        <dbReference type="ARBA" id="ARBA00008520"/>
    </source>
</evidence>
<dbReference type="EMBL" id="CP001636">
    <property type="protein sequence ID" value="ACS22828.1"/>
    <property type="molecule type" value="Genomic_DNA"/>
</dbReference>
<evidence type="ECO:0000256" key="3">
    <source>
        <dbReference type="ARBA" id="ARBA00011557"/>
    </source>
</evidence>
<sequence precursor="true">MTHFSLPAAWPGLCSARRSAAALALAGTVLALIGAPAMAQQQQTLTMWSHWPDEVSKRSFIEERVKQFEAATPQCKVNLQFVQKADLYTSVKTSVRTGQAPDIFWLEPDEIAFAKSGYLEPLDKYIDLANLEDWAKRAWTWNGKVYAMPQEAYSVELYYNRDLMKKIGVTPPAGMQMTQAQFADMVKRSVAAGITPTATGVGDRPYPGAYFLQEILLRKLGTEDYEKLLTGKLPFQDPRVIEAMTWVKQLVDAGMFPRSMATMKLGESHYYFHTNPGALMFPIASWYTGRAFVAPEKGGQPKDFALGLMKYPAMDGSKCPECKTLAVGGSYVMYSRSKNKECAGKMLSSLATVENGNKWMESVLLQTGVRTDPSRITSIYAPYFKELQERGAGARYFIGTPLHYMSGKCGDTFAQVLNRAFPGGLVSVNDAAAQMDAACKASG</sequence>
<dbReference type="HOGENOM" id="CLU_663357_0_0_4"/>
<evidence type="ECO:0000256" key="7">
    <source>
        <dbReference type="SAM" id="SignalP"/>
    </source>
</evidence>
<evidence type="ECO:0000256" key="4">
    <source>
        <dbReference type="ARBA" id="ARBA00017470"/>
    </source>
</evidence>
<dbReference type="KEGG" id="vap:Vapar_6265"/>
<dbReference type="InterPro" id="IPR006059">
    <property type="entry name" value="SBP"/>
</dbReference>